<feature type="binding site" evidence="8">
    <location>
        <begin position="85"/>
        <end position="86"/>
    </location>
    <ligand>
        <name>(2S)-2-hydroxy-3-oxobutyl phosphate</name>
        <dbReference type="ChEBI" id="CHEBI:58830"/>
    </ligand>
</feature>
<dbReference type="InterPro" id="IPR036467">
    <property type="entry name" value="LS/RS_sf"/>
</dbReference>
<dbReference type="OrthoDB" id="9809709at2"/>
<evidence type="ECO:0000256" key="5">
    <source>
        <dbReference type="ARBA" id="ARBA00022679"/>
    </source>
</evidence>
<dbReference type="GO" id="GO:0000906">
    <property type="term" value="F:6,7-dimethyl-8-ribityllumazine synthase activity"/>
    <property type="evidence" value="ECO:0007669"/>
    <property type="project" value="UniProtKB-UniRule"/>
</dbReference>
<dbReference type="GO" id="GO:0009231">
    <property type="term" value="P:riboflavin biosynthetic process"/>
    <property type="evidence" value="ECO:0007669"/>
    <property type="project" value="UniProtKB-UniRule"/>
</dbReference>
<accession>A0A252F7P8</accession>
<dbReference type="GO" id="GO:0005829">
    <property type="term" value="C:cytosol"/>
    <property type="evidence" value="ECO:0007669"/>
    <property type="project" value="TreeGrafter"/>
</dbReference>
<evidence type="ECO:0000256" key="8">
    <source>
        <dbReference type="HAMAP-Rule" id="MF_00178"/>
    </source>
</evidence>
<sequence length="153" mass="15966">MKLLEGNVIGTGLKVGIVAARFNEFIVGKLVSGAQDALVRHGVDTDDIEIAWVPGAFEIPLIAQKMAQSGKYDMVLCLGAVIRGSTSHYDLVCNECAKGVAQVSLASGIPVLFGVVTTDTIEQAIERAGTKAGNKGYDVACSGIEMANLIKGL</sequence>
<dbReference type="UniPathway" id="UPA00275">
    <property type="reaction ID" value="UER00404"/>
</dbReference>
<evidence type="ECO:0000256" key="4">
    <source>
        <dbReference type="ARBA" id="ARBA00022619"/>
    </source>
</evidence>
<dbReference type="GO" id="GO:0009349">
    <property type="term" value="C:riboflavin synthase complex"/>
    <property type="evidence" value="ECO:0007669"/>
    <property type="project" value="UniProtKB-UniRule"/>
</dbReference>
<feature type="binding site" evidence="8">
    <location>
        <position position="22"/>
    </location>
    <ligand>
        <name>5-amino-6-(D-ribitylamino)uracil</name>
        <dbReference type="ChEBI" id="CHEBI:15934"/>
    </ligand>
</feature>
<evidence type="ECO:0000313" key="9">
    <source>
        <dbReference type="EMBL" id="OUM21805.1"/>
    </source>
</evidence>
<dbReference type="CDD" id="cd09209">
    <property type="entry name" value="Lumazine_synthase-I"/>
    <property type="match status" value="1"/>
</dbReference>
<dbReference type="Pfam" id="PF00885">
    <property type="entry name" value="DMRL_synthase"/>
    <property type="match status" value="1"/>
</dbReference>
<name>A0A252F7P8_9FIRM</name>
<proteinExistence type="inferred from homology"/>
<comment type="catalytic activity">
    <reaction evidence="6 8">
        <text>(2S)-2-hydroxy-3-oxobutyl phosphate + 5-amino-6-(D-ribitylamino)uracil = 6,7-dimethyl-8-(1-D-ribityl)lumazine + phosphate + 2 H2O + H(+)</text>
        <dbReference type="Rhea" id="RHEA:26152"/>
        <dbReference type="ChEBI" id="CHEBI:15377"/>
        <dbReference type="ChEBI" id="CHEBI:15378"/>
        <dbReference type="ChEBI" id="CHEBI:15934"/>
        <dbReference type="ChEBI" id="CHEBI:43474"/>
        <dbReference type="ChEBI" id="CHEBI:58201"/>
        <dbReference type="ChEBI" id="CHEBI:58830"/>
        <dbReference type="EC" id="2.5.1.78"/>
    </reaction>
</comment>
<reference evidence="9 10" key="1">
    <citation type="submission" date="2017-05" db="EMBL/GenBank/DDBJ databases">
        <title>Butyricicoccus porcorum sp. nov. a butyrate-producing bacterium from the swine intestinal tract.</title>
        <authorList>
            <person name="Trachsel J."/>
            <person name="Humphrey S."/>
            <person name="Allen H.K."/>
        </authorList>
    </citation>
    <scope>NUCLEOTIDE SEQUENCE [LARGE SCALE GENOMIC DNA]</scope>
    <source>
        <strain evidence="9">BB10</strain>
    </source>
</reference>
<dbReference type="NCBIfam" id="TIGR00114">
    <property type="entry name" value="lumazine-synth"/>
    <property type="match status" value="1"/>
</dbReference>
<protein>
    <recommendedName>
        <fullName evidence="7 8">6,7-dimethyl-8-ribityllumazine synthase</fullName>
        <shortName evidence="8">DMRL synthase</shortName>
        <shortName evidence="8">LS</shortName>
        <shortName evidence="8">Lumazine synthase</shortName>
        <ecNumber evidence="3 8">2.5.1.78</ecNumber>
    </recommendedName>
</protein>
<evidence type="ECO:0000256" key="7">
    <source>
        <dbReference type="ARBA" id="ARBA00072606"/>
    </source>
</evidence>
<feature type="binding site" evidence="8">
    <location>
        <begin position="56"/>
        <end position="58"/>
    </location>
    <ligand>
        <name>5-amino-6-(D-ribitylamino)uracil</name>
        <dbReference type="ChEBI" id="CHEBI:15934"/>
    </ligand>
</feature>
<gene>
    <name evidence="8" type="primary">ribH</name>
    <name evidence="9" type="ORF">CBW42_00845</name>
</gene>
<dbReference type="InterPro" id="IPR002180">
    <property type="entry name" value="LS/RS"/>
</dbReference>
<comment type="caution">
    <text evidence="9">The sequence shown here is derived from an EMBL/GenBank/DDBJ whole genome shotgun (WGS) entry which is preliminary data.</text>
</comment>
<keyword evidence="5 8" id="KW-0808">Transferase</keyword>
<evidence type="ECO:0000313" key="10">
    <source>
        <dbReference type="Proteomes" id="UP000194903"/>
    </source>
</evidence>
<evidence type="ECO:0000256" key="3">
    <source>
        <dbReference type="ARBA" id="ARBA00012664"/>
    </source>
</evidence>
<dbReference type="Gene3D" id="3.40.50.960">
    <property type="entry name" value="Lumazine/riboflavin synthase"/>
    <property type="match status" value="1"/>
</dbReference>
<comment type="similarity">
    <text evidence="2 8">Belongs to the DMRL synthase family.</text>
</comment>
<dbReference type="AlphaFoldDB" id="A0A252F7P8"/>
<comment type="function">
    <text evidence="8">Catalyzes the formation of 6,7-dimethyl-8-ribityllumazine by condensation of 5-amino-6-(D-ribitylamino)uracil with 3,4-dihydroxy-2-butanone 4-phosphate. This is the penultimate step in the biosynthesis of riboflavin.</text>
</comment>
<evidence type="ECO:0000256" key="1">
    <source>
        <dbReference type="ARBA" id="ARBA00004917"/>
    </source>
</evidence>
<keyword evidence="10" id="KW-1185">Reference proteome</keyword>
<feature type="binding site" evidence="8">
    <location>
        <begin position="80"/>
        <end position="82"/>
    </location>
    <ligand>
        <name>5-amino-6-(D-ribitylamino)uracil</name>
        <dbReference type="ChEBI" id="CHEBI:15934"/>
    </ligand>
</feature>
<dbReference type="Proteomes" id="UP000194903">
    <property type="component" value="Unassembled WGS sequence"/>
</dbReference>
<feature type="binding site" evidence="8">
    <location>
        <position position="113"/>
    </location>
    <ligand>
        <name>5-amino-6-(D-ribitylamino)uracil</name>
        <dbReference type="ChEBI" id="CHEBI:15934"/>
    </ligand>
</feature>
<keyword evidence="4 8" id="KW-0686">Riboflavin biosynthesis</keyword>
<dbReference type="InterPro" id="IPR034964">
    <property type="entry name" value="LS"/>
</dbReference>
<dbReference type="PANTHER" id="PTHR21058:SF0">
    <property type="entry name" value="6,7-DIMETHYL-8-RIBITYLLUMAZINE SYNTHASE"/>
    <property type="match status" value="1"/>
</dbReference>
<dbReference type="NCBIfam" id="NF000812">
    <property type="entry name" value="PRK00061.1-4"/>
    <property type="match status" value="1"/>
</dbReference>
<comment type="pathway">
    <text evidence="1 8">Cofactor biosynthesis; riboflavin biosynthesis; riboflavin from 2-hydroxy-3-oxobutyl phosphate and 5-amino-6-(D-ribitylamino)uracil: step 1/2.</text>
</comment>
<dbReference type="FunFam" id="3.40.50.960:FF:000001">
    <property type="entry name" value="6,7-dimethyl-8-ribityllumazine synthase"/>
    <property type="match status" value="1"/>
</dbReference>
<dbReference type="SUPFAM" id="SSF52121">
    <property type="entry name" value="Lumazine synthase"/>
    <property type="match status" value="1"/>
</dbReference>
<feature type="binding site" evidence="8">
    <location>
        <position position="127"/>
    </location>
    <ligand>
        <name>(2S)-2-hydroxy-3-oxobutyl phosphate</name>
        <dbReference type="ChEBI" id="CHEBI:58830"/>
    </ligand>
</feature>
<feature type="active site" description="Proton donor" evidence="8">
    <location>
        <position position="88"/>
    </location>
</feature>
<dbReference type="HAMAP" id="MF_00178">
    <property type="entry name" value="Lumazine_synth"/>
    <property type="match status" value="1"/>
</dbReference>
<organism evidence="9 10">
    <name type="scientific">Butyricicoccus porcorum</name>
    <dbReference type="NCBI Taxonomy" id="1945634"/>
    <lineage>
        <taxon>Bacteria</taxon>
        <taxon>Bacillati</taxon>
        <taxon>Bacillota</taxon>
        <taxon>Clostridia</taxon>
        <taxon>Eubacteriales</taxon>
        <taxon>Butyricicoccaceae</taxon>
        <taxon>Butyricicoccus</taxon>
    </lineage>
</organism>
<dbReference type="PANTHER" id="PTHR21058">
    <property type="entry name" value="6,7-DIMETHYL-8-RIBITYLLUMAZINE SYNTHASE DMRL SYNTHASE LUMAZINE SYNTHASE"/>
    <property type="match status" value="1"/>
</dbReference>
<evidence type="ECO:0000256" key="6">
    <source>
        <dbReference type="ARBA" id="ARBA00048785"/>
    </source>
</evidence>
<dbReference type="EMBL" id="NHOC01000001">
    <property type="protein sequence ID" value="OUM21805.1"/>
    <property type="molecule type" value="Genomic_DNA"/>
</dbReference>
<evidence type="ECO:0000256" key="2">
    <source>
        <dbReference type="ARBA" id="ARBA00007424"/>
    </source>
</evidence>
<dbReference type="RefSeq" id="WP_087016805.1">
    <property type="nucleotide sequence ID" value="NZ_CP178353.1"/>
</dbReference>
<dbReference type="EC" id="2.5.1.78" evidence="3 8"/>